<keyword evidence="3" id="KW-1185">Reference proteome</keyword>
<evidence type="ECO:0008006" key="4">
    <source>
        <dbReference type="Google" id="ProtNLM"/>
    </source>
</evidence>
<protein>
    <recommendedName>
        <fullName evidence="4">BspA family leucine-rich repeat surface protein</fullName>
    </recommendedName>
</protein>
<sequence length="746" mass="85008">MKKLLSILGTLGLVSTSATAIVSFAKLPRTNIPAVLTIITREQLTKLIANANTLTNQEQSKPIASYKLLHEAIGEANGTLDIYINETENFNVLTEAYERLTAAMDLFKQTDDELVNIEILKNRIANANSLLEQNPKKLPTEKTKLKNLITEIETVASKTSLRKDQGLINENVFKLQTAMLGFLNSTNEFADYTQLKNALNKASQALIDYPKKDLRAATGLNRAIVEGKKVVNKQYTTADQDLVEQATIRLNKAIEAYINAGKQKANVDTLQQLVIDAQKISQDLKPKSSWIGLQTKIMHAQGIVDAEPTFDQQSKIDQEVQDLQRIMKDFNNILNQEADLTWLKANIKMASKLTQKNKRDQDWKLLKAAIDQAEKYIENKLTVDKQDEVDQKTEDLWQATLKFISTADRINLASVIFYKTSLGVLKDNNIPTIKEKLQAQFPKLKEGRDYIMGQVELFNGTGEFSLKLTGVNDYLATTVVTFVLDIENLRYELDDLVNTKKDFWTAHQLQLAIEKKNFDQKNALRVIETKYSENPKVKRFKVQAYDKYDFSKYKGELTLYQVLDRENQDKTIYLDKNDDIKAINDSAPEGIEEFINIGWDKNGNAYQLPKTVKQVPNYISPKIESTKNLFLEAKTFNGDISKWNTSNITNMMQMFGGAEIFNGDISNWNTSNVTNMYQMFGGAYRFNNNISNWNTSNVTNMGGMFLYAYRFSQDLSKWDVQKVTNKFEFDDGTPATWKQEQKPKFN</sequence>
<dbReference type="RefSeq" id="WP_025734718.1">
    <property type="nucleotide sequence ID" value="NZ_CP024963.1"/>
</dbReference>
<feature type="signal peptide" evidence="1">
    <location>
        <begin position="1"/>
        <end position="20"/>
    </location>
</feature>
<name>A0A2K8NSI3_9MOLU</name>
<proteinExistence type="predicted"/>
<dbReference type="InterPro" id="IPR011889">
    <property type="entry name" value="Liste_lipo_26"/>
</dbReference>
<evidence type="ECO:0000313" key="3">
    <source>
        <dbReference type="Proteomes" id="UP000232063"/>
    </source>
</evidence>
<dbReference type="NCBIfam" id="TIGR02167">
    <property type="entry name" value="Liste_lipo_26"/>
    <property type="match status" value="3"/>
</dbReference>
<dbReference type="EMBL" id="CP024963">
    <property type="protein sequence ID" value="ATZ16800.1"/>
    <property type="molecule type" value="Genomic_DNA"/>
</dbReference>
<accession>A0A2K8NSI3</accession>
<feature type="chain" id="PRO_5014907660" description="BspA family leucine-rich repeat surface protein" evidence="1">
    <location>
        <begin position="21"/>
        <end position="746"/>
    </location>
</feature>
<dbReference type="InterPro" id="IPR054816">
    <property type="entry name" value="Lipoprotein_mollicutes-type_CS"/>
</dbReference>
<dbReference type="InterPro" id="IPR005046">
    <property type="entry name" value="DUF285"/>
</dbReference>
<gene>
    <name evidence="2" type="ORF">ELUMI_v1c00720</name>
</gene>
<dbReference type="Pfam" id="PF03382">
    <property type="entry name" value="DUF285"/>
    <property type="match status" value="1"/>
</dbReference>
<organism evidence="2 3">
    <name type="scientific">Williamsoniiplasma luminosum</name>
    <dbReference type="NCBI Taxonomy" id="214888"/>
    <lineage>
        <taxon>Bacteria</taxon>
        <taxon>Bacillati</taxon>
        <taxon>Mycoplasmatota</taxon>
        <taxon>Mollicutes</taxon>
        <taxon>Entomoplasmatales</taxon>
        <taxon>Williamsoniiplasma</taxon>
    </lineage>
</organism>
<reference evidence="2 3" key="1">
    <citation type="submission" date="2017-11" db="EMBL/GenBank/DDBJ databases">
        <title>Genome sequence of Entomoplasma luminosum PIMN-1 (ATCC 49195).</title>
        <authorList>
            <person name="Lo W.-S."/>
            <person name="Gasparich G.E."/>
            <person name="Kuo C.-H."/>
        </authorList>
    </citation>
    <scope>NUCLEOTIDE SEQUENCE [LARGE SCALE GENOMIC DNA]</scope>
    <source>
        <strain evidence="2 3">PIMN-1</strain>
    </source>
</reference>
<dbReference type="Proteomes" id="UP000232063">
    <property type="component" value="Chromosome"/>
</dbReference>
<dbReference type="NCBIfam" id="NF038029">
    <property type="entry name" value="LP_plasma"/>
    <property type="match status" value="1"/>
</dbReference>
<keyword evidence="1" id="KW-0732">Signal</keyword>
<evidence type="ECO:0000256" key="1">
    <source>
        <dbReference type="SAM" id="SignalP"/>
    </source>
</evidence>
<evidence type="ECO:0000313" key="2">
    <source>
        <dbReference type="EMBL" id="ATZ16800.1"/>
    </source>
</evidence>
<dbReference type="KEGG" id="elj:ELUMI_v1c00720"/>
<dbReference type="AlphaFoldDB" id="A0A2K8NSI3"/>